<reference evidence="2" key="1">
    <citation type="journal article" date="2019" name="Environ. Microbiol.">
        <title>Fungal ecological strategies reflected in gene transcription - a case study of two litter decomposers.</title>
        <authorList>
            <person name="Barbi F."/>
            <person name="Kohler A."/>
            <person name="Barry K."/>
            <person name="Baskaran P."/>
            <person name="Daum C."/>
            <person name="Fauchery L."/>
            <person name="Ihrmark K."/>
            <person name="Kuo A."/>
            <person name="LaButti K."/>
            <person name="Lipzen A."/>
            <person name="Morin E."/>
            <person name="Grigoriev I.V."/>
            <person name="Henrissat B."/>
            <person name="Lindahl B."/>
            <person name="Martin F."/>
        </authorList>
    </citation>
    <scope>NUCLEOTIDE SEQUENCE</scope>
    <source>
        <strain evidence="2">JB14</strain>
    </source>
</reference>
<keyword evidence="3" id="KW-1185">Reference proteome</keyword>
<evidence type="ECO:0000256" key="1">
    <source>
        <dbReference type="SAM" id="MobiDB-lite"/>
    </source>
</evidence>
<dbReference type="EMBL" id="ML769485">
    <property type="protein sequence ID" value="KAE9398238.1"/>
    <property type="molecule type" value="Genomic_DNA"/>
</dbReference>
<dbReference type="AlphaFoldDB" id="A0A6A4HLF7"/>
<dbReference type="OrthoDB" id="10265971at2759"/>
<evidence type="ECO:0000313" key="3">
    <source>
        <dbReference type="Proteomes" id="UP000799118"/>
    </source>
</evidence>
<feature type="region of interest" description="Disordered" evidence="1">
    <location>
        <begin position="86"/>
        <end position="126"/>
    </location>
</feature>
<sequence>MARSTFELYFRRMSITDPTFMKLVAPTLMKKAFQALVTKHYALQKSPVTGQMFDIILMVTSEAQSWHWSSLVSDSSRNRRAEIRSFIQQTKGDPPNPSATAKDIKSDQEINRTLTDPPLLPPTLGANMTEGQVGLMLI</sequence>
<gene>
    <name evidence="2" type="ORF">BT96DRAFT_1020241</name>
</gene>
<dbReference type="Proteomes" id="UP000799118">
    <property type="component" value="Unassembled WGS sequence"/>
</dbReference>
<protein>
    <submittedName>
        <fullName evidence="2">Uncharacterized protein</fullName>
    </submittedName>
</protein>
<organism evidence="2 3">
    <name type="scientific">Gymnopus androsaceus JB14</name>
    <dbReference type="NCBI Taxonomy" id="1447944"/>
    <lineage>
        <taxon>Eukaryota</taxon>
        <taxon>Fungi</taxon>
        <taxon>Dikarya</taxon>
        <taxon>Basidiomycota</taxon>
        <taxon>Agaricomycotina</taxon>
        <taxon>Agaricomycetes</taxon>
        <taxon>Agaricomycetidae</taxon>
        <taxon>Agaricales</taxon>
        <taxon>Marasmiineae</taxon>
        <taxon>Omphalotaceae</taxon>
        <taxon>Gymnopus</taxon>
    </lineage>
</organism>
<evidence type="ECO:0000313" key="2">
    <source>
        <dbReference type="EMBL" id="KAE9398238.1"/>
    </source>
</evidence>
<accession>A0A6A4HLF7</accession>
<proteinExistence type="predicted"/>
<name>A0A6A4HLF7_9AGAR</name>